<dbReference type="FunFam" id="3.30.160.20:FF:000026">
    <property type="entry name" value="ATP-dependent RNA helicase A"/>
    <property type="match status" value="1"/>
</dbReference>
<dbReference type="Gene3D" id="3.30.160.20">
    <property type="match status" value="1"/>
</dbReference>
<dbReference type="CDD" id="cd19854">
    <property type="entry name" value="DSRM_DHX9_rpt1"/>
    <property type="match status" value="1"/>
</dbReference>
<organism evidence="5 6">
    <name type="scientific">Operophtera brumata</name>
    <name type="common">Winter moth</name>
    <name type="synonym">Phalaena brumata</name>
    <dbReference type="NCBI Taxonomy" id="104452"/>
    <lineage>
        <taxon>Eukaryota</taxon>
        <taxon>Metazoa</taxon>
        <taxon>Ecdysozoa</taxon>
        <taxon>Arthropoda</taxon>
        <taxon>Hexapoda</taxon>
        <taxon>Insecta</taxon>
        <taxon>Pterygota</taxon>
        <taxon>Neoptera</taxon>
        <taxon>Endopterygota</taxon>
        <taxon>Lepidoptera</taxon>
        <taxon>Glossata</taxon>
        <taxon>Ditrysia</taxon>
        <taxon>Geometroidea</taxon>
        <taxon>Geometridae</taxon>
        <taxon>Larentiinae</taxon>
        <taxon>Operophtera</taxon>
    </lineage>
</organism>
<keyword evidence="1" id="KW-0694">RNA-binding</keyword>
<keyword evidence="6" id="KW-1185">Reference proteome</keyword>
<evidence type="ECO:0000259" key="4">
    <source>
        <dbReference type="PROSITE" id="PS50137"/>
    </source>
</evidence>
<dbReference type="GO" id="GO:0003725">
    <property type="term" value="F:double-stranded RNA binding"/>
    <property type="evidence" value="ECO:0007669"/>
    <property type="project" value="InterPro"/>
</dbReference>
<evidence type="ECO:0000256" key="1">
    <source>
        <dbReference type="PROSITE-ProRule" id="PRU00266"/>
    </source>
</evidence>
<evidence type="ECO:0000313" key="5">
    <source>
        <dbReference type="EMBL" id="KOB78142.1"/>
    </source>
</evidence>
<dbReference type="AlphaFoldDB" id="A0A0L7LRR3"/>
<evidence type="ECO:0000256" key="3">
    <source>
        <dbReference type="SAM" id="Phobius"/>
    </source>
</evidence>
<dbReference type="InterPro" id="IPR044445">
    <property type="entry name" value="DHX9_DSRM_1"/>
</dbReference>
<feature type="compositionally biased region" description="Gly residues" evidence="2">
    <location>
        <begin position="258"/>
        <end position="277"/>
    </location>
</feature>
<dbReference type="EMBL" id="JTDY01000233">
    <property type="protein sequence ID" value="KOB78142.1"/>
    <property type="molecule type" value="Genomic_DNA"/>
</dbReference>
<reference evidence="5 6" key="1">
    <citation type="journal article" date="2015" name="Genome Biol. Evol.">
        <title>The genome of winter moth (Operophtera brumata) provides a genomic perspective on sexual dimorphism and phenology.</title>
        <authorList>
            <person name="Derks M.F."/>
            <person name="Smit S."/>
            <person name="Salis L."/>
            <person name="Schijlen E."/>
            <person name="Bossers A."/>
            <person name="Mateman C."/>
            <person name="Pijl A.S."/>
            <person name="de Ridder D."/>
            <person name="Groenen M.A."/>
            <person name="Visser M.E."/>
            <person name="Megens H.J."/>
        </authorList>
    </citation>
    <scope>NUCLEOTIDE SEQUENCE [LARGE SCALE GENOMIC DNA]</scope>
    <source>
        <strain evidence="5">WM2013NL</strain>
        <tissue evidence="5">Head and thorax</tissue>
    </source>
</reference>
<protein>
    <submittedName>
        <fullName evidence="5">MLE protein</fullName>
    </submittedName>
</protein>
<keyword evidence="3" id="KW-1133">Transmembrane helix</keyword>
<feature type="transmembrane region" description="Helical" evidence="3">
    <location>
        <begin position="42"/>
        <end position="62"/>
    </location>
</feature>
<keyword evidence="3" id="KW-0812">Transmembrane</keyword>
<keyword evidence="3" id="KW-0472">Membrane</keyword>
<name>A0A0L7LRR3_OPEBR</name>
<dbReference type="STRING" id="104452.A0A0L7LRR3"/>
<dbReference type="SMART" id="SM00358">
    <property type="entry name" value="DSRM"/>
    <property type="match status" value="1"/>
</dbReference>
<feature type="domain" description="DRBM" evidence="4">
    <location>
        <begin position="166"/>
        <end position="234"/>
    </location>
</feature>
<dbReference type="Proteomes" id="UP000037510">
    <property type="component" value="Unassembled WGS sequence"/>
</dbReference>
<dbReference type="Pfam" id="PF00035">
    <property type="entry name" value="dsrm"/>
    <property type="match status" value="1"/>
</dbReference>
<gene>
    <name evidence="5" type="ORF">OBRU01_01163</name>
</gene>
<dbReference type="PROSITE" id="PS50137">
    <property type="entry name" value="DS_RBD"/>
    <property type="match status" value="1"/>
</dbReference>
<evidence type="ECO:0000313" key="6">
    <source>
        <dbReference type="Proteomes" id="UP000037510"/>
    </source>
</evidence>
<proteinExistence type="predicted"/>
<dbReference type="InterPro" id="IPR014720">
    <property type="entry name" value="dsRBD_dom"/>
</dbReference>
<evidence type="ECO:0000256" key="2">
    <source>
        <dbReference type="SAM" id="MobiDB-lite"/>
    </source>
</evidence>
<sequence length="277" mass="30842">MHSPATTTLDSDVSVLKVMVYGQQSSLREGVSTASDNSYLGFWSYKTPFDLGTIFITTIVAYERKKDKFFISFFYITLIAYYVITRVGSDLPQMHSPATTTLDSDVSVLKVMVYGQQSSLREGVSTASDNSYLGFWLLRRYYIASHYLPRSLLEECLSVIEPVKMDPKSFLTSWCAKKSTVPQFDVRATGPKHRQRFLCEVRVEGISYAGAGNSTTKKDAQFNACKDFVNYLVRSGDLNATEVPKSVNEVPTIKEENGQGGNMGQGGNLGQGWYGPR</sequence>
<feature type="region of interest" description="Disordered" evidence="2">
    <location>
        <begin position="254"/>
        <end position="277"/>
    </location>
</feature>
<comment type="caution">
    <text evidence="5">The sequence shown here is derived from an EMBL/GenBank/DDBJ whole genome shotgun (WGS) entry which is preliminary data.</text>
</comment>
<accession>A0A0L7LRR3</accession>
<dbReference type="SUPFAM" id="SSF54768">
    <property type="entry name" value="dsRNA-binding domain-like"/>
    <property type="match status" value="1"/>
</dbReference>
<dbReference type="GO" id="GO:0010468">
    <property type="term" value="P:regulation of gene expression"/>
    <property type="evidence" value="ECO:0007669"/>
    <property type="project" value="UniProtKB-ARBA"/>
</dbReference>
<feature type="transmembrane region" description="Helical" evidence="3">
    <location>
        <begin position="69"/>
        <end position="88"/>
    </location>
</feature>